<dbReference type="PANTHER" id="PTHR30352">
    <property type="entry name" value="PYRUVATE FORMATE-LYASE-ACTIVATING ENZYME"/>
    <property type="match status" value="1"/>
</dbReference>
<keyword evidence="2" id="KW-0004">4Fe-4S</keyword>
<reference evidence="7 8" key="1">
    <citation type="submission" date="2022-05" db="EMBL/GenBank/DDBJ databases">
        <authorList>
            <person name="Park J.-S."/>
        </authorList>
    </citation>
    <scope>NUCLEOTIDE SEQUENCE [LARGE SCALE GENOMIC DNA]</scope>
    <source>
        <strain evidence="7 8">2012CJ34-2</strain>
    </source>
</reference>
<keyword evidence="4" id="KW-0479">Metal-binding</keyword>
<comment type="caution">
    <text evidence="7">The sequence shown here is derived from an EMBL/GenBank/DDBJ whole genome shotgun (WGS) entry which is preliminary data.</text>
</comment>
<evidence type="ECO:0000256" key="5">
    <source>
        <dbReference type="ARBA" id="ARBA00023004"/>
    </source>
</evidence>
<keyword evidence="5" id="KW-0408">Iron</keyword>
<dbReference type="Proteomes" id="UP001203338">
    <property type="component" value="Unassembled WGS sequence"/>
</dbReference>
<dbReference type="SUPFAM" id="SSF102114">
    <property type="entry name" value="Radical SAM enzymes"/>
    <property type="match status" value="1"/>
</dbReference>
<keyword evidence="3" id="KW-0949">S-adenosyl-L-methionine</keyword>
<keyword evidence="8" id="KW-1185">Reference proteome</keyword>
<gene>
    <name evidence="7" type="ORF">M3P05_06055</name>
</gene>
<sequence>MSRNRKELQHLSCLIDSNGYLPVSVWEKILPDMDGAMIDLKAMDDDLHQWLVGKPNQRVLDTLRYLDSQNKLVEVRFLAIPDITVNQVEKIRAFLSSLKSA</sequence>
<dbReference type="InterPro" id="IPR058240">
    <property type="entry name" value="rSAM_sf"/>
</dbReference>
<dbReference type="RefSeq" id="WP_249698534.1">
    <property type="nucleotide sequence ID" value="NZ_JAMFLX010000006.1"/>
</dbReference>
<organism evidence="7 8">
    <name type="scientific">Parendozoicomonas callyspongiae</name>
    <dbReference type="NCBI Taxonomy" id="2942213"/>
    <lineage>
        <taxon>Bacteria</taxon>
        <taxon>Pseudomonadati</taxon>
        <taxon>Pseudomonadota</taxon>
        <taxon>Gammaproteobacteria</taxon>
        <taxon>Oceanospirillales</taxon>
        <taxon>Endozoicomonadaceae</taxon>
        <taxon>Parendozoicomonas</taxon>
    </lineage>
</organism>
<evidence type="ECO:0000256" key="3">
    <source>
        <dbReference type="ARBA" id="ARBA00022691"/>
    </source>
</evidence>
<accession>A0ABT0PG54</accession>
<dbReference type="Gene3D" id="3.80.30.10">
    <property type="entry name" value="pyruvate-formate lyase- activating enzyme"/>
    <property type="match status" value="1"/>
</dbReference>
<keyword evidence="6" id="KW-0411">Iron-sulfur</keyword>
<dbReference type="InterPro" id="IPR034457">
    <property type="entry name" value="Organic_radical-activating"/>
</dbReference>
<dbReference type="PANTHER" id="PTHR30352:SF13">
    <property type="entry name" value="GLYCYL-RADICAL ENZYME ACTIVATING ENZYME YJJW-RELATED"/>
    <property type="match status" value="1"/>
</dbReference>
<evidence type="ECO:0000256" key="1">
    <source>
        <dbReference type="ARBA" id="ARBA00001966"/>
    </source>
</evidence>
<evidence type="ECO:0000256" key="2">
    <source>
        <dbReference type="ARBA" id="ARBA00022485"/>
    </source>
</evidence>
<evidence type="ECO:0000256" key="6">
    <source>
        <dbReference type="ARBA" id="ARBA00023014"/>
    </source>
</evidence>
<evidence type="ECO:0000256" key="4">
    <source>
        <dbReference type="ARBA" id="ARBA00022723"/>
    </source>
</evidence>
<comment type="cofactor">
    <cofactor evidence="1">
        <name>[4Fe-4S] cluster</name>
        <dbReference type="ChEBI" id="CHEBI:49883"/>
    </cofactor>
</comment>
<evidence type="ECO:0000313" key="7">
    <source>
        <dbReference type="EMBL" id="MCL6269503.1"/>
    </source>
</evidence>
<proteinExistence type="predicted"/>
<name>A0ABT0PG54_9GAMM</name>
<protein>
    <submittedName>
        <fullName evidence="7">Uncharacterized protein</fullName>
    </submittedName>
</protein>
<dbReference type="EMBL" id="JAMFLX010000006">
    <property type="protein sequence ID" value="MCL6269503.1"/>
    <property type="molecule type" value="Genomic_DNA"/>
</dbReference>
<evidence type="ECO:0000313" key="8">
    <source>
        <dbReference type="Proteomes" id="UP001203338"/>
    </source>
</evidence>